<proteinExistence type="predicted"/>
<organism evidence="1 2">
    <name type="scientific">Nitrincola iocasae</name>
    <dbReference type="NCBI Taxonomy" id="2614693"/>
    <lineage>
        <taxon>Bacteria</taxon>
        <taxon>Pseudomonadati</taxon>
        <taxon>Pseudomonadota</taxon>
        <taxon>Gammaproteobacteria</taxon>
        <taxon>Oceanospirillales</taxon>
        <taxon>Oceanospirillaceae</taxon>
        <taxon>Nitrincola</taxon>
    </lineage>
</organism>
<dbReference type="KEGG" id="nik:F5I99_15150"/>
<name>A0A5J6LGF6_9GAMM</name>
<reference evidence="1 2" key="1">
    <citation type="submission" date="2019-09" db="EMBL/GenBank/DDBJ databases">
        <title>Nitrincola iocasae sp. nov., a bacterium isolated from the sediment collected at a cold seep field in South China Sea.</title>
        <authorList>
            <person name="Zhang H."/>
            <person name="Wang H."/>
            <person name="Li C."/>
        </authorList>
    </citation>
    <scope>NUCLEOTIDE SEQUENCE [LARGE SCALE GENOMIC DNA]</scope>
    <source>
        <strain evidence="1 2">KXZD1103</strain>
    </source>
</reference>
<protein>
    <recommendedName>
        <fullName evidence="3">Lipoprotein</fullName>
    </recommendedName>
</protein>
<dbReference type="RefSeq" id="WP_151057420.1">
    <property type="nucleotide sequence ID" value="NZ_CP044222.1"/>
</dbReference>
<dbReference type="EMBL" id="CP044222">
    <property type="protein sequence ID" value="QEW07720.1"/>
    <property type="molecule type" value="Genomic_DNA"/>
</dbReference>
<keyword evidence="2" id="KW-1185">Reference proteome</keyword>
<sequence>MPYKIAITLSMTLMLGSLLSGCIKTDTLLQRDPTADQYYILDSRDLRLCRGETSDCYDLTPVASARIQLRPMEVKYGQRVNGPNYPVNFARMLINPPAGSYSVEQLEGGRFYRLPVNDYTDTAWRSIEDVFSAFYDN</sequence>
<evidence type="ECO:0000313" key="2">
    <source>
        <dbReference type="Proteomes" id="UP000325606"/>
    </source>
</evidence>
<gene>
    <name evidence="1" type="ORF">F5I99_15150</name>
</gene>
<evidence type="ECO:0000313" key="1">
    <source>
        <dbReference type="EMBL" id="QEW07720.1"/>
    </source>
</evidence>
<dbReference type="Proteomes" id="UP000325606">
    <property type="component" value="Chromosome"/>
</dbReference>
<evidence type="ECO:0008006" key="3">
    <source>
        <dbReference type="Google" id="ProtNLM"/>
    </source>
</evidence>
<accession>A0A5J6LGF6</accession>
<dbReference type="AlphaFoldDB" id="A0A5J6LGF6"/>
<dbReference type="PROSITE" id="PS51257">
    <property type="entry name" value="PROKAR_LIPOPROTEIN"/>
    <property type="match status" value="1"/>
</dbReference>